<comment type="caution">
    <text evidence="6">The sequence shown here is derived from an EMBL/GenBank/DDBJ whole genome shotgun (WGS) entry which is preliminary data.</text>
</comment>
<feature type="domain" description="tRNA/rRNA methyltransferase SpoU type" evidence="5">
    <location>
        <begin position="115"/>
        <end position="191"/>
    </location>
</feature>
<evidence type="ECO:0000256" key="2">
    <source>
        <dbReference type="ARBA" id="ARBA00022603"/>
    </source>
</evidence>
<name>A0A812XN16_SYMPI</name>
<evidence type="ECO:0000259" key="5">
    <source>
        <dbReference type="Pfam" id="PF00588"/>
    </source>
</evidence>
<evidence type="ECO:0000313" key="7">
    <source>
        <dbReference type="Proteomes" id="UP000649617"/>
    </source>
</evidence>
<evidence type="ECO:0000313" key="6">
    <source>
        <dbReference type="EMBL" id="CAE7737301.1"/>
    </source>
</evidence>
<dbReference type="InterPro" id="IPR029026">
    <property type="entry name" value="tRNA_m1G_MTases_N"/>
</dbReference>
<dbReference type="Pfam" id="PF00588">
    <property type="entry name" value="SpoU_methylase"/>
    <property type="match status" value="1"/>
</dbReference>
<evidence type="ECO:0000256" key="4">
    <source>
        <dbReference type="ARBA" id="ARBA00022691"/>
    </source>
</evidence>
<dbReference type="GO" id="GO:0008173">
    <property type="term" value="F:RNA methyltransferase activity"/>
    <property type="evidence" value="ECO:0007669"/>
    <property type="project" value="InterPro"/>
</dbReference>
<dbReference type="GO" id="GO:0002128">
    <property type="term" value="P:tRNA nucleoside ribose methylation"/>
    <property type="evidence" value="ECO:0007669"/>
    <property type="project" value="TreeGrafter"/>
</dbReference>
<organism evidence="6 7">
    <name type="scientific">Symbiodinium pilosum</name>
    <name type="common">Dinoflagellate</name>
    <dbReference type="NCBI Taxonomy" id="2952"/>
    <lineage>
        <taxon>Eukaryota</taxon>
        <taxon>Sar</taxon>
        <taxon>Alveolata</taxon>
        <taxon>Dinophyceae</taxon>
        <taxon>Suessiales</taxon>
        <taxon>Symbiodiniaceae</taxon>
        <taxon>Symbiodinium</taxon>
    </lineage>
</organism>
<keyword evidence="3" id="KW-0808">Transferase</keyword>
<keyword evidence="2" id="KW-0489">Methyltransferase</keyword>
<dbReference type="InterPro" id="IPR029028">
    <property type="entry name" value="Alpha/beta_knot_MTases"/>
</dbReference>
<sequence length="529" mass="56890">MAARACANFGVRDLLVVHAAKLEAAMGRARRSAEKARQLGIDGTTEATSDGSCHCALDLSAWKGCERLATNEGEEVLQSAKLYGNLKSALAHTGLSVAFSGRQGRNFREPTLTLKMLAQKLASKQTCVVSASASAAPDEDPQGHSKQAALVFGSEDVGLSTESVLMCTDVCRLQTANCPSLNLSHAVAVVLARIFEEVQEEPVAASSSSGQVADSANKVKYTDDAILPAAPPVWTAEWSELCRARLEAQGYPTKAELWHGRGRRKCLYAYRLFRVVTECARSLQRANATDVEVKAWTSLVQSLSQAERSHVMGRFGFAYSTRISLERDFCGATGGVVATRVSSRWVSFLDACVRFASTLSASACEANAISIRKDCTGDTGSEVSASAPLDQSCGTGALASSPRSKEAMSIDAEAKLSKQAEALQAMQADMKQQQALLDRRGTRLREVLGELQSKDLQILALRHQIRIKDALLGCLQDEGRLRFETLDSELESLLEKALTPLTAILTREQMAHAAAGKERTMPCGNALQT</sequence>
<keyword evidence="4" id="KW-0949">S-adenosyl-L-methionine</keyword>
<dbReference type="PANTHER" id="PTHR42786:SF2">
    <property type="entry name" value="TRNA (CYTIDINE_URIDINE-2'-O-)-METHYLTRANSFERASE TRMJ"/>
    <property type="match status" value="1"/>
</dbReference>
<dbReference type="Gene3D" id="3.40.1280.10">
    <property type="match status" value="1"/>
</dbReference>
<dbReference type="Proteomes" id="UP000649617">
    <property type="component" value="Unassembled WGS sequence"/>
</dbReference>
<dbReference type="OrthoDB" id="241340at2759"/>
<evidence type="ECO:0000256" key="1">
    <source>
        <dbReference type="ARBA" id="ARBA00007228"/>
    </source>
</evidence>
<accession>A0A812XN16</accession>
<evidence type="ECO:0000256" key="3">
    <source>
        <dbReference type="ARBA" id="ARBA00022679"/>
    </source>
</evidence>
<dbReference type="PANTHER" id="PTHR42786">
    <property type="entry name" value="TRNA/RRNA METHYLTRANSFERASE"/>
    <property type="match status" value="1"/>
</dbReference>
<dbReference type="InterPro" id="IPR004384">
    <property type="entry name" value="RNA_MeTrfase_TrmJ/LasT"/>
</dbReference>
<comment type="similarity">
    <text evidence="1">Belongs to the class IV-like SAM-binding methyltransferase superfamily. RNA methyltransferase TrmH family.</text>
</comment>
<gene>
    <name evidence="6" type="primary">trmJ</name>
    <name evidence="6" type="ORF">SPIL2461_LOCUS21189</name>
</gene>
<keyword evidence="7" id="KW-1185">Reference proteome</keyword>
<protein>
    <submittedName>
        <fullName evidence="6">TrmJ protein</fullName>
    </submittedName>
</protein>
<dbReference type="AlphaFoldDB" id="A0A812XN16"/>
<proteinExistence type="inferred from homology"/>
<dbReference type="InterPro" id="IPR001537">
    <property type="entry name" value="SpoU_MeTrfase"/>
</dbReference>
<dbReference type="SUPFAM" id="SSF75217">
    <property type="entry name" value="alpha/beta knot"/>
    <property type="match status" value="1"/>
</dbReference>
<dbReference type="GO" id="GO:0005829">
    <property type="term" value="C:cytosol"/>
    <property type="evidence" value="ECO:0007669"/>
    <property type="project" value="TreeGrafter"/>
</dbReference>
<dbReference type="GO" id="GO:0003723">
    <property type="term" value="F:RNA binding"/>
    <property type="evidence" value="ECO:0007669"/>
    <property type="project" value="InterPro"/>
</dbReference>
<reference evidence="6" key="1">
    <citation type="submission" date="2021-02" db="EMBL/GenBank/DDBJ databases">
        <authorList>
            <person name="Dougan E. K."/>
            <person name="Rhodes N."/>
            <person name="Thang M."/>
            <person name="Chan C."/>
        </authorList>
    </citation>
    <scope>NUCLEOTIDE SEQUENCE</scope>
</reference>
<dbReference type="EMBL" id="CAJNIZ010046037">
    <property type="protein sequence ID" value="CAE7737301.1"/>
    <property type="molecule type" value="Genomic_DNA"/>
</dbReference>